<dbReference type="SUPFAM" id="SSF54814">
    <property type="entry name" value="Prokaryotic type KH domain (KH-domain type II)"/>
    <property type="match status" value="2"/>
</dbReference>
<keyword evidence="1 6" id="KW-0806">Transcription termination</keyword>
<evidence type="ECO:0000256" key="1">
    <source>
        <dbReference type="ARBA" id="ARBA00022472"/>
    </source>
</evidence>
<accession>A0A2H4PZ91</accession>
<protein>
    <recommendedName>
        <fullName evidence="6">Probable transcription termination protein NusA</fullName>
    </recommendedName>
</protein>
<evidence type="ECO:0000256" key="5">
    <source>
        <dbReference type="ARBA" id="ARBA00023163"/>
    </source>
</evidence>
<keyword evidence="5 6" id="KW-0804">Transcription</keyword>
<evidence type="ECO:0000256" key="7">
    <source>
        <dbReference type="PROSITE-ProRule" id="PRU00117"/>
    </source>
</evidence>
<dbReference type="Gene3D" id="3.30.300.20">
    <property type="match status" value="2"/>
</dbReference>
<dbReference type="AlphaFoldDB" id="A0A1H6UC61"/>
<dbReference type="GeneID" id="35001440"/>
<comment type="subcellular location">
    <subcellularLocation>
        <location evidence="6">Cytoplasm</location>
    </subcellularLocation>
</comment>
<reference evidence="9 10" key="1">
    <citation type="submission" date="2016-10" db="EMBL/GenBank/DDBJ databases">
        <authorList>
            <person name="de Groot N.N."/>
        </authorList>
    </citation>
    <scope>NUCLEOTIDE SEQUENCE [LARGE SCALE GENOMIC DNA]</scope>
    <source>
        <strain evidence="9 10">DSM 22187</strain>
    </source>
</reference>
<accession>A0A1H6UC61</accession>
<dbReference type="InterPro" id="IPR010212">
    <property type="entry name" value="NusA_arc"/>
</dbReference>
<comment type="similarity">
    <text evidence="6">Belongs to the NusA family.</text>
</comment>
<dbReference type="InterPro" id="IPR015946">
    <property type="entry name" value="KH_dom-like_a/b"/>
</dbReference>
<dbReference type="GO" id="GO:0005829">
    <property type="term" value="C:cytosol"/>
    <property type="evidence" value="ECO:0007669"/>
    <property type="project" value="TreeGrafter"/>
</dbReference>
<keyword evidence="4 6" id="KW-0805">Transcription regulation</keyword>
<dbReference type="GO" id="GO:0006353">
    <property type="term" value="P:DNA-templated transcription termination"/>
    <property type="evidence" value="ECO:0007669"/>
    <property type="project" value="UniProtKB-UniRule"/>
</dbReference>
<gene>
    <name evidence="6" type="primary">nusA</name>
    <name evidence="9" type="ORF">SAMN05444271_11123</name>
</gene>
<dbReference type="CDD" id="cd22531">
    <property type="entry name" value="KH-II_NusA_arch_rpt2"/>
    <property type="match status" value="1"/>
</dbReference>
<proteinExistence type="inferred from homology"/>
<evidence type="ECO:0000313" key="10">
    <source>
        <dbReference type="Proteomes" id="UP000198888"/>
    </source>
</evidence>
<evidence type="ECO:0000259" key="8">
    <source>
        <dbReference type="Pfam" id="PF26594"/>
    </source>
</evidence>
<dbReference type="GO" id="GO:0031564">
    <property type="term" value="P:transcription antitermination"/>
    <property type="evidence" value="ECO:0007669"/>
    <property type="project" value="InterPro"/>
</dbReference>
<evidence type="ECO:0000256" key="4">
    <source>
        <dbReference type="ARBA" id="ARBA00023015"/>
    </source>
</evidence>
<dbReference type="OrthoDB" id="4116at2157"/>
<dbReference type="InterPro" id="IPR030842">
    <property type="entry name" value="TF_NusA_bacterial"/>
</dbReference>
<dbReference type="InterPro" id="IPR058582">
    <property type="entry name" value="KH_NusA_2nd"/>
</dbReference>
<evidence type="ECO:0000256" key="2">
    <source>
        <dbReference type="ARBA" id="ARBA00022490"/>
    </source>
</evidence>
<dbReference type="KEGG" id="hae:halTADL_0621"/>
<keyword evidence="10" id="KW-1185">Reference proteome</keyword>
<feature type="domain" description="NusA-like second KH" evidence="8">
    <location>
        <begin position="74"/>
        <end position="136"/>
    </location>
</feature>
<comment type="function">
    <text evidence="6">Participates in transcription termination.</text>
</comment>
<evidence type="ECO:0000256" key="6">
    <source>
        <dbReference type="HAMAP-Rule" id="MF_00945"/>
    </source>
</evidence>
<keyword evidence="2 6" id="KW-0963">Cytoplasm</keyword>
<dbReference type="PANTHER" id="PTHR22648">
    <property type="entry name" value="TRANSCRIPTION TERMINATION FACTOR NUSA"/>
    <property type="match status" value="1"/>
</dbReference>
<dbReference type="RefSeq" id="WP_089672530.1">
    <property type="nucleotide sequence ID" value="NZ_CP024845.1"/>
</dbReference>
<evidence type="ECO:0000313" key="9">
    <source>
        <dbReference type="EMBL" id="SEI89901.1"/>
    </source>
</evidence>
<sequence length="139" mass="15233">MKVTLSDEARRYMGLFDEETDVSPNDCLVESDRVVFLIPAGEMADAIGPDGRIVRRVEEKIGRTVDLVEDAETPAAFVENALAPAVVRGVTISEQGDRVAYVEVVDADRGVAIGSNGQHIETARRLARRQHDIDDIQLT</sequence>
<dbReference type="NCBIfam" id="TIGR01952">
    <property type="entry name" value="nusA_arch"/>
    <property type="match status" value="1"/>
</dbReference>
<dbReference type="PROSITE" id="PS50084">
    <property type="entry name" value="KH_TYPE_1"/>
    <property type="match status" value="1"/>
</dbReference>
<dbReference type="Pfam" id="PF26594">
    <property type="entry name" value="KH_NusA_2nd"/>
    <property type="match status" value="1"/>
</dbReference>
<dbReference type="PANTHER" id="PTHR22648:SF0">
    <property type="entry name" value="TRANSCRIPTION TERMINATION_ANTITERMINATION PROTEIN NUSA"/>
    <property type="match status" value="1"/>
</dbReference>
<dbReference type="InterPro" id="IPR009019">
    <property type="entry name" value="KH_sf_prok-type"/>
</dbReference>
<dbReference type="GO" id="GO:0003723">
    <property type="term" value="F:RNA binding"/>
    <property type="evidence" value="ECO:0007669"/>
    <property type="project" value="UniProtKB-UniRule"/>
</dbReference>
<keyword evidence="3 7" id="KW-0694">RNA-binding</keyword>
<dbReference type="STRING" id="1073996.SAMN05444271_11123"/>
<evidence type="ECO:0000256" key="3">
    <source>
        <dbReference type="ARBA" id="ARBA00022884"/>
    </source>
</evidence>
<organism evidence="9 10">
    <name type="scientific">Halohasta litchfieldiae</name>
    <dbReference type="NCBI Taxonomy" id="1073996"/>
    <lineage>
        <taxon>Archaea</taxon>
        <taxon>Methanobacteriati</taxon>
        <taxon>Methanobacteriota</taxon>
        <taxon>Stenosarchaea group</taxon>
        <taxon>Halobacteria</taxon>
        <taxon>Halobacteriales</taxon>
        <taxon>Haloferacaceae</taxon>
        <taxon>Halohasta</taxon>
    </lineage>
</organism>
<dbReference type="EMBL" id="FNYR01000011">
    <property type="protein sequence ID" value="SEI89901.1"/>
    <property type="molecule type" value="Genomic_DNA"/>
</dbReference>
<dbReference type="Proteomes" id="UP000198888">
    <property type="component" value="Unassembled WGS sequence"/>
</dbReference>
<name>A0A1H6UC61_9EURY</name>
<dbReference type="HAMAP" id="MF_00945_A">
    <property type="entry name" value="NusA_A"/>
    <property type="match status" value="1"/>
</dbReference>